<proteinExistence type="predicted"/>
<gene>
    <name evidence="2" type="ORF">Ocin01_11195</name>
</gene>
<evidence type="ECO:0000313" key="2">
    <source>
        <dbReference type="EMBL" id="ODM95486.1"/>
    </source>
</evidence>
<feature type="domain" description="Ig-like" evidence="1">
    <location>
        <begin position="1"/>
        <end position="113"/>
    </location>
</feature>
<dbReference type="InterPro" id="IPR013783">
    <property type="entry name" value="Ig-like_fold"/>
</dbReference>
<keyword evidence="3" id="KW-1185">Reference proteome</keyword>
<dbReference type="InterPro" id="IPR013106">
    <property type="entry name" value="Ig_V-set"/>
</dbReference>
<dbReference type="PANTHER" id="PTHR23278">
    <property type="entry name" value="SIDESTEP PROTEIN"/>
    <property type="match status" value="1"/>
</dbReference>
<dbReference type="PANTHER" id="PTHR23278:SF25">
    <property type="entry name" value="GH14967P"/>
    <property type="match status" value="1"/>
</dbReference>
<dbReference type="AlphaFoldDB" id="A0A1D2MR66"/>
<evidence type="ECO:0000313" key="3">
    <source>
        <dbReference type="Proteomes" id="UP000094527"/>
    </source>
</evidence>
<dbReference type="EMBL" id="LJIJ01000665">
    <property type="protein sequence ID" value="ODM95486.1"/>
    <property type="molecule type" value="Genomic_DNA"/>
</dbReference>
<protein>
    <recommendedName>
        <fullName evidence="1">Ig-like domain-containing protein</fullName>
    </recommendedName>
</protein>
<dbReference type="InterPro" id="IPR036179">
    <property type="entry name" value="Ig-like_dom_sf"/>
</dbReference>
<dbReference type="Proteomes" id="UP000094527">
    <property type="component" value="Unassembled WGS sequence"/>
</dbReference>
<dbReference type="OMA" id="ERWNDEN"/>
<dbReference type="InterPro" id="IPR003599">
    <property type="entry name" value="Ig_sub"/>
</dbReference>
<organism evidence="2 3">
    <name type="scientific">Orchesella cincta</name>
    <name type="common">Springtail</name>
    <name type="synonym">Podura cincta</name>
    <dbReference type="NCBI Taxonomy" id="48709"/>
    <lineage>
        <taxon>Eukaryota</taxon>
        <taxon>Metazoa</taxon>
        <taxon>Ecdysozoa</taxon>
        <taxon>Arthropoda</taxon>
        <taxon>Hexapoda</taxon>
        <taxon>Collembola</taxon>
        <taxon>Entomobryomorpha</taxon>
        <taxon>Entomobryoidea</taxon>
        <taxon>Orchesellidae</taxon>
        <taxon>Orchesellinae</taxon>
        <taxon>Orchesella</taxon>
    </lineage>
</organism>
<dbReference type="PROSITE" id="PS50835">
    <property type="entry name" value="IG_LIKE"/>
    <property type="match status" value="1"/>
</dbReference>
<dbReference type="InterPro" id="IPR007110">
    <property type="entry name" value="Ig-like_dom"/>
</dbReference>
<dbReference type="Gene3D" id="2.60.40.10">
    <property type="entry name" value="Immunoglobulins"/>
    <property type="match status" value="1"/>
</dbReference>
<dbReference type="SUPFAM" id="SSF48726">
    <property type="entry name" value="Immunoglobulin"/>
    <property type="match status" value="1"/>
</dbReference>
<dbReference type="STRING" id="48709.A0A1D2MR66"/>
<dbReference type="OrthoDB" id="10006996at2759"/>
<reference evidence="2 3" key="1">
    <citation type="journal article" date="2016" name="Genome Biol. Evol.">
        <title>Gene Family Evolution Reflects Adaptation to Soil Environmental Stressors in the Genome of the Collembolan Orchesella cincta.</title>
        <authorList>
            <person name="Faddeeva-Vakhrusheva A."/>
            <person name="Derks M.F."/>
            <person name="Anvar S.Y."/>
            <person name="Agamennone V."/>
            <person name="Suring W."/>
            <person name="Smit S."/>
            <person name="van Straalen N.M."/>
            <person name="Roelofs D."/>
        </authorList>
    </citation>
    <scope>NUCLEOTIDE SEQUENCE [LARGE SCALE GENOMIC DNA]</scope>
    <source>
        <tissue evidence="2">Mixed pool</tissue>
    </source>
</reference>
<name>A0A1D2MR66_ORCCI</name>
<dbReference type="Pfam" id="PF07686">
    <property type="entry name" value="V-set"/>
    <property type="match status" value="1"/>
</dbReference>
<accession>A0A1D2MR66</accession>
<sequence length="125" mass="14273">MSEVHAVEKGTANLPCDISLPEPHNPTDDVILVLWYREDLGRPIYSLDARDRAFEQAERWNDENVFGNRAYFRSSAQPAILAIENVLEADAAVYRCRVDFRVAQTRNAKVNLTVIGKMKLHIVYL</sequence>
<comment type="caution">
    <text evidence="2">The sequence shown here is derived from an EMBL/GenBank/DDBJ whole genome shotgun (WGS) entry which is preliminary data.</text>
</comment>
<evidence type="ECO:0000259" key="1">
    <source>
        <dbReference type="PROSITE" id="PS50835"/>
    </source>
</evidence>
<dbReference type="SMART" id="SM00409">
    <property type="entry name" value="IG"/>
    <property type="match status" value="1"/>
</dbReference>